<dbReference type="EMBL" id="CP031003">
    <property type="protein sequence ID" value="AXN36091.1"/>
    <property type="molecule type" value="Genomic_DNA"/>
</dbReference>
<evidence type="ECO:0000313" key="4">
    <source>
        <dbReference type="Proteomes" id="UP000825100"/>
    </source>
</evidence>
<proteinExistence type="predicted"/>
<dbReference type="RefSeq" id="WP_004271053.1">
    <property type="nucleotide sequence ID" value="NZ_AP024685.1"/>
</dbReference>
<sequence length="200" mass="22599">MGKIEKVTDRIIRSLWRDGKPDKAVLSNVRGAATLLSRQAQSVWPVMMANLDEKMLSRDGRPTYAETAVYAAIRFYAIHQQGQTQFVYSSVHGDDENKGVSLFKALAQLRNQPDRQEALDRRVKALLATSNVASMIQSLSHLVSILKATNPTIRIDYALLAQDLYDAQFGVDVANQVHLRWGQQYYWSTKNQKTTEGEKN</sequence>
<protein>
    <submittedName>
        <fullName evidence="1">Type I-E CRISPR-associated protein Cse2/CasB</fullName>
    </submittedName>
</protein>
<dbReference type="Proteomes" id="UP000257607">
    <property type="component" value="Chromosome"/>
</dbReference>
<dbReference type="CDD" id="cd09731">
    <property type="entry name" value="Cse2_I-E"/>
    <property type="match status" value="1"/>
</dbReference>
<evidence type="ECO:0000313" key="2">
    <source>
        <dbReference type="EMBL" id="BCX30010.1"/>
    </source>
</evidence>
<dbReference type="Proteomes" id="UP000825100">
    <property type="component" value="Chromosome"/>
</dbReference>
<dbReference type="Pfam" id="PF09485">
    <property type="entry name" value="CRISPR_Cse2"/>
    <property type="match status" value="1"/>
</dbReference>
<dbReference type="NCBIfam" id="TIGR02548">
    <property type="entry name" value="casB_cse2"/>
    <property type="match status" value="1"/>
</dbReference>
<accession>A0A1B2A7U4</accession>
<dbReference type="AlphaFoldDB" id="A0A1B2A7U4"/>
<reference evidence="1 3" key="1">
    <citation type="submission" date="2018-07" db="EMBL/GenBank/DDBJ databases">
        <title>Lactobacillus curvatus genome sequence.</title>
        <authorList>
            <person name="Prechtl R."/>
        </authorList>
    </citation>
    <scope>NUCLEOTIDE SEQUENCE [LARGE SCALE GENOMIC DNA]</scope>
    <source>
        <strain evidence="1 3">TMW 1.1928</strain>
    </source>
</reference>
<dbReference type="EMBL" id="AP024685">
    <property type="protein sequence ID" value="BCX30010.1"/>
    <property type="molecule type" value="Genomic_DNA"/>
</dbReference>
<dbReference type="Gene3D" id="1.10.520.40">
    <property type="entry name" value="CRISPR-associated protein Cse2"/>
    <property type="match status" value="1"/>
</dbReference>
<name>A0A1B2A7U4_LATCU</name>
<gene>
    <name evidence="1" type="primary">casB</name>
    <name evidence="1" type="ORF">DT351_06820</name>
    <name evidence="2" type="ORF">LTWDN19_05770</name>
</gene>
<dbReference type="InterPro" id="IPR013382">
    <property type="entry name" value="CRISPR-assoc_prot_Cse2"/>
</dbReference>
<dbReference type="OrthoDB" id="1753036at2"/>
<evidence type="ECO:0000313" key="1">
    <source>
        <dbReference type="EMBL" id="AXN36091.1"/>
    </source>
</evidence>
<keyword evidence="4" id="KW-1185">Reference proteome</keyword>
<dbReference type="InterPro" id="IPR038287">
    <property type="entry name" value="Cse2_sf"/>
</dbReference>
<reference evidence="2 4" key="2">
    <citation type="submission" date="2021-05" db="EMBL/GenBank/DDBJ databases">
        <title>Complete Genome Sequence of Latilactobacillus sp. Strain WDN19, a High D-Aspartate-producing Lactic Acid Bacterium Isolated from a Japanese Pickle.</title>
        <authorList>
            <person name="Kajitani K."/>
            <person name="Takahashi S."/>
        </authorList>
    </citation>
    <scope>NUCLEOTIDE SEQUENCE [LARGE SCALE GENOMIC DNA]</scope>
    <source>
        <strain evidence="2 4">WDN19</strain>
    </source>
</reference>
<organism evidence="1 3">
    <name type="scientific">Latilactobacillus curvatus</name>
    <name type="common">Lactobacillus curvatus</name>
    <dbReference type="NCBI Taxonomy" id="28038"/>
    <lineage>
        <taxon>Bacteria</taxon>
        <taxon>Bacillati</taxon>
        <taxon>Bacillota</taxon>
        <taxon>Bacilli</taxon>
        <taxon>Lactobacillales</taxon>
        <taxon>Lactobacillaceae</taxon>
        <taxon>Latilactobacillus</taxon>
    </lineage>
</organism>
<evidence type="ECO:0000313" key="3">
    <source>
        <dbReference type="Proteomes" id="UP000257607"/>
    </source>
</evidence>